<organism evidence="2 4">
    <name type="scientific">Rotaria socialis</name>
    <dbReference type="NCBI Taxonomy" id="392032"/>
    <lineage>
        <taxon>Eukaryota</taxon>
        <taxon>Metazoa</taxon>
        <taxon>Spiralia</taxon>
        <taxon>Gnathifera</taxon>
        <taxon>Rotifera</taxon>
        <taxon>Eurotatoria</taxon>
        <taxon>Bdelloidea</taxon>
        <taxon>Philodinida</taxon>
        <taxon>Philodinidae</taxon>
        <taxon>Rotaria</taxon>
    </lineage>
</organism>
<dbReference type="Proteomes" id="UP000663869">
    <property type="component" value="Unassembled WGS sequence"/>
</dbReference>
<name>A0A818AMG7_9BILA</name>
<protein>
    <submittedName>
        <fullName evidence="2">Uncharacterized protein</fullName>
    </submittedName>
</protein>
<gene>
    <name evidence="2" type="ORF">FME351_LOCUS9549</name>
    <name evidence="3" type="ORF">TSG867_LOCUS17240</name>
</gene>
<feature type="compositionally biased region" description="Polar residues" evidence="1">
    <location>
        <begin position="27"/>
        <end position="40"/>
    </location>
</feature>
<accession>A0A818AMG7</accession>
<proteinExistence type="predicted"/>
<dbReference type="EMBL" id="CAJNYU010001035">
    <property type="protein sequence ID" value="CAF3406332.1"/>
    <property type="molecule type" value="Genomic_DNA"/>
</dbReference>
<evidence type="ECO:0000313" key="2">
    <source>
        <dbReference type="EMBL" id="CAF3406332.1"/>
    </source>
</evidence>
<evidence type="ECO:0000313" key="4">
    <source>
        <dbReference type="Proteomes" id="UP000663869"/>
    </source>
</evidence>
<evidence type="ECO:0000256" key="1">
    <source>
        <dbReference type="SAM" id="MobiDB-lite"/>
    </source>
</evidence>
<evidence type="ECO:0000313" key="3">
    <source>
        <dbReference type="EMBL" id="CAF4454179.1"/>
    </source>
</evidence>
<reference evidence="2" key="1">
    <citation type="submission" date="2021-02" db="EMBL/GenBank/DDBJ databases">
        <authorList>
            <person name="Nowell W R."/>
        </authorList>
    </citation>
    <scope>NUCLEOTIDE SEQUENCE</scope>
</reference>
<sequence>MGAKLTKNKSVPILGKTKEELTTTGENMDNQLDLTTTATIENDKQSEKKNKKKKEPKSKKKSSTDTLDKGTNTENLILPSSTFNEQLVGDQISTVSNTVSLDTNITQVNTSYQTEVPLSDEQELPNASILISVISMDSQVENKATSNEQDDRENNLTTTVESSANTSVACAGIINQVYNEEQQQQSVE</sequence>
<feature type="region of interest" description="Disordered" evidence="1">
    <location>
        <begin position="1"/>
        <end position="75"/>
    </location>
</feature>
<feature type="compositionally biased region" description="Basic residues" evidence="1">
    <location>
        <begin position="49"/>
        <end position="61"/>
    </location>
</feature>
<dbReference type="Proteomes" id="UP000663862">
    <property type="component" value="Unassembled WGS sequence"/>
</dbReference>
<comment type="caution">
    <text evidence="2">The sequence shown here is derived from an EMBL/GenBank/DDBJ whole genome shotgun (WGS) entry which is preliminary data.</text>
</comment>
<dbReference type="AlphaFoldDB" id="A0A818AMG7"/>
<dbReference type="EMBL" id="CAJOBQ010001092">
    <property type="protein sequence ID" value="CAF4454179.1"/>
    <property type="molecule type" value="Genomic_DNA"/>
</dbReference>